<feature type="domain" description="AMP-dependent synthetase/ligase" evidence="3">
    <location>
        <begin position="42"/>
        <end position="184"/>
    </location>
</feature>
<accession>A0A1E5UAW7</accession>
<dbReference type="KEGG" id="cnr:EB819_09700"/>
<dbReference type="PANTHER" id="PTHR43201">
    <property type="entry name" value="ACYL-COA SYNTHETASE"/>
    <property type="match status" value="1"/>
</dbReference>
<organism evidence="4 5">
    <name type="scientific">Cloacibacterium normanense</name>
    <dbReference type="NCBI Taxonomy" id="237258"/>
    <lineage>
        <taxon>Bacteria</taxon>
        <taxon>Pseudomonadati</taxon>
        <taxon>Bacteroidota</taxon>
        <taxon>Flavobacteriia</taxon>
        <taxon>Flavobacteriales</taxon>
        <taxon>Weeksellaceae</taxon>
    </lineage>
</organism>
<dbReference type="Gene3D" id="3.40.50.12780">
    <property type="entry name" value="N-terminal domain of ligase-like"/>
    <property type="match status" value="1"/>
</dbReference>
<dbReference type="AlphaFoldDB" id="A0A1E5UAW7"/>
<comment type="caution">
    <text evidence="4">The sequence shown here is derived from an EMBL/GenBank/DDBJ whole genome shotgun (WGS) entry which is preliminary data.</text>
</comment>
<dbReference type="GO" id="GO:0031956">
    <property type="term" value="F:medium-chain fatty acid-CoA ligase activity"/>
    <property type="evidence" value="ECO:0007669"/>
    <property type="project" value="TreeGrafter"/>
</dbReference>
<comment type="similarity">
    <text evidence="1">Belongs to the ATP-dependent AMP-binding enzyme family.</text>
</comment>
<dbReference type="Pfam" id="PF00501">
    <property type="entry name" value="AMP-binding"/>
    <property type="match status" value="1"/>
</dbReference>
<dbReference type="PANTHER" id="PTHR43201:SF5">
    <property type="entry name" value="MEDIUM-CHAIN ACYL-COA LIGASE ACSF2, MITOCHONDRIAL"/>
    <property type="match status" value="1"/>
</dbReference>
<keyword evidence="2" id="KW-0436">Ligase</keyword>
<proteinExistence type="inferred from homology"/>
<evidence type="ECO:0000256" key="1">
    <source>
        <dbReference type="ARBA" id="ARBA00006432"/>
    </source>
</evidence>
<dbReference type="PATRIC" id="fig|237258.4.peg.949"/>
<keyword evidence="5" id="KW-1185">Reference proteome</keyword>
<dbReference type="Proteomes" id="UP000095601">
    <property type="component" value="Unassembled WGS sequence"/>
</dbReference>
<dbReference type="RefSeq" id="WP_069800564.1">
    <property type="nucleotide sequence ID" value="NZ_CP034157.1"/>
</dbReference>
<dbReference type="STRING" id="237258.SAMN04489756_10335"/>
<dbReference type="InterPro" id="IPR000873">
    <property type="entry name" value="AMP-dep_synth/lig_dom"/>
</dbReference>
<dbReference type="SUPFAM" id="SSF56801">
    <property type="entry name" value="Acetyl-CoA synthetase-like"/>
    <property type="match status" value="1"/>
</dbReference>
<dbReference type="OrthoDB" id="8870348at2"/>
<dbReference type="Gene3D" id="3.30.300.30">
    <property type="match status" value="1"/>
</dbReference>
<dbReference type="InterPro" id="IPR042099">
    <property type="entry name" value="ANL_N_sf"/>
</dbReference>
<evidence type="ECO:0000313" key="5">
    <source>
        <dbReference type="Proteomes" id="UP000095601"/>
    </source>
</evidence>
<evidence type="ECO:0000256" key="2">
    <source>
        <dbReference type="ARBA" id="ARBA00022598"/>
    </source>
</evidence>
<dbReference type="EMBL" id="MKGI01000079">
    <property type="protein sequence ID" value="OEL10074.1"/>
    <property type="molecule type" value="Genomic_DNA"/>
</dbReference>
<name>A0A1E5UAW7_9FLAO</name>
<reference evidence="4 5" key="1">
    <citation type="submission" date="2016-09" db="EMBL/GenBank/DDBJ databases">
        <authorList>
            <person name="Capua I."/>
            <person name="De Benedictis P."/>
            <person name="Joannis T."/>
            <person name="Lombin L.H."/>
            <person name="Cattoli G."/>
        </authorList>
    </citation>
    <scope>NUCLEOTIDE SEQUENCE [LARGE SCALE GENOMIC DNA]</scope>
    <source>
        <strain evidence="4 5">NRS-1</strain>
    </source>
</reference>
<dbReference type="InterPro" id="IPR045851">
    <property type="entry name" value="AMP-bd_C_sf"/>
</dbReference>
<evidence type="ECO:0000259" key="3">
    <source>
        <dbReference type="Pfam" id="PF00501"/>
    </source>
</evidence>
<sequence length="348" mass="39783">MQLDFSKNINIKSLFPENEFEEKVISFLQDWFSHSETVSVQTSGSTGIPKVFEIEKKRMLNSAKMTCDFLGLKEGDTALLCLPVQYISGKMMLVRAIERKLKVIISEPSSTPEISQNTDFCAMTPLQVQNSLNKIYLIKNLIIGGATVSEKLKKEISTTLQFSNSPTRIYETYGMSETLSHIALKQIAPVQEEYFTVLNDVEISVDERNCLKIYAPKLNPEILQTNDIVELMHFDSAQCDEKQFKFLGRFDNVINSGGVKIFAEELESLVKKHIDRDLVFLGKPDETLGEKLILVIEGKNEEHFKSEILNLKFENKFHIPKEVLFLEKFPRAENGKVLRKEILKFLTD</sequence>
<evidence type="ECO:0000313" key="4">
    <source>
        <dbReference type="EMBL" id="OEL10074.1"/>
    </source>
</evidence>
<protein>
    <submittedName>
        <fullName evidence="4">AMP-binding enzyme family protein</fullName>
    </submittedName>
</protein>
<gene>
    <name evidence="4" type="ORF">BHF72_0768</name>
</gene>
<dbReference type="GO" id="GO:0006631">
    <property type="term" value="P:fatty acid metabolic process"/>
    <property type="evidence" value="ECO:0007669"/>
    <property type="project" value="TreeGrafter"/>
</dbReference>